<dbReference type="Proteomes" id="UP000006753">
    <property type="component" value="Unassembled WGS sequence"/>
</dbReference>
<dbReference type="OMA" id="IFTANAW"/>
<feature type="transmembrane region" description="Helical" evidence="7">
    <location>
        <begin position="299"/>
        <end position="321"/>
    </location>
</feature>
<evidence type="ECO:0000256" key="5">
    <source>
        <dbReference type="ARBA" id="ARBA00023136"/>
    </source>
</evidence>
<evidence type="ECO:0000256" key="4">
    <source>
        <dbReference type="ARBA" id="ARBA00022989"/>
    </source>
</evidence>
<feature type="region of interest" description="Disordered" evidence="6">
    <location>
        <begin position="118"/>
        <end position="216"/>
    </location>
</feature>
<dbReference type="Pfam" id="PF06963">
    <property type="entry name" value="FPN1"/>
    <property type="match status" value="2"/>
</dbReference>
<dbReference type="PANTHER" id="PTHR11660:SF57">
    <property type="entry name" value="SOLUTE CARRIER FAMILY 40 MEMBER"/>
    <property type="match status" value="1"/>
</dbReference>
<feature type="compositionally biased region" description="Polar residues" evidence="6">
    <location>
        <begin position="138"/>
        <end position="176"/>
    </location>
</feature>
<evidence type="ECO:0000313" key="8">
    <source>
        <dbReference type="EMBL" id="EKD15942.1"/>
    </source>
</evidence>
<feature type="transmembrane region" description="Helical" evidence="7">
    <location>
        <begin position="718"/>
        <end position="741"/>
    </location>
</feature>
<evidence type="ECO:0000256" key="3">
    <source>
        <dbReference type="ARBA" id="ARBA00022692"/>
    </source>
</evidence>
<proteinExistence type="predicted"/>
<keyword evidence="5 7" id="KW-0472">Membrane</keyword>
<dbReference type="InterPro" id="IPR009716">
    <property type="entry name" value="Ferroportin-1"/>
</dbReference>
<reference evidence="8 9" key="1">
    <citation type="journal article" date="2012" name="BMC Genomics">
        <title>Sequencing the genome of Marssonina brunnea reveals fungus-poplar co-evolution.</title>
        <authorList>
            <person name="Zhu S."/>
            <person name="Cao Y.-Z."/>
            <person name="Jiang C."/>
            <person name="Tan B.-Y."/>
            <person name="Wang Z."/>
            <person name="Feng S."/>
            <person name="Zhang L."/>
            <person name="Su X.-H."/>
            <person name="Brejova B."/>
            <person name="Vinar T."/>
            <person name="Xu M."/>
            <person name="Wang M.-X."/>
            <person name="Zhang S.-G."/>
            <person name="Huang M.-R."/>
            <person name="Wu R."/>
            <person name="Zhou Y."/>
        </authorList>
    </citation>
    <scope>NUCLEOTIDE SEQUENCE [LARGE SCALE GENOMIC DNA]</scope>
    <source>
        <strain evidence="8 9">MB_m1</strain>
    </source>
</reference>
<sequence length="774" mass="85034">MRSTTRFPSFSFSSVRSSLRRAPSSSNGSIMSSSNRNSYTSHSSSTPVHTINAIIHRQPSMLHMEEERKIFGTGLEILEPRPLVYWDGLEERMGSLPESRVPTPIPAGIQVLGRRYTSTRHPHRHTDADDPVSYRLNIHTTHGPDNSAKSGLNSNSTARNSETPSLPALQTNQTPSPHVVLQPSIHMDDNAERGASTSENIEDAPSPTTWTSPSLVRTPDGELDSGMSRSQAYNLYTSHLLSTWNVRTYEFAAVIFTAAAYPDTLLAAAIRGIVSTLASICFSSVVGRWVDQSPNRLQALLSTISVNRLTVIGASMLWYFIVDPVSGPQVITALDSSIIGFPTSLLLKAGIFSSILLLGIFEALSASGNMLSMERDWVVTAAAPDGQPYDLTHLNSVMRRIDLVCKLVAPLLISVIMSATNNRVGALVVGVMSATSWAVEIFCAKIVWKRNPRLQAPKAVAIGHVSSAVAGTQSTPRPGFFRRVLQGARRYVQDFKNYFACTAWVPSLALALLHLSALSYGATFITFLLNVGFSLELITVARAAGSIVEICSTVVTPVGVQYLGKAASTHGRFRGEEIIDDRDVTTLLGSDSGQGNTETGLERLGLWGISWQLSNLVPVMFALWSLSPGSPPVSDLPHLILHFLPNPSQTTLAIILFSFLSLSRLGLWVYDLTTQQLTQTLTLPSQRSSFTGVEYSFVSLFQLLQHVVAIFLSRPEDFRWIAMMSFGATVVSAVMYAAWVWRMRGHLVHWEKLGRTFDCVVTRGEGRWRRWTRR</sequence>
<keyword evidence="4 7" id="KW-1133">Transmembrane helix</keyword>
<feature type="transmembrane region" description="Helical" evidence="7">
    <location>
        <begin position="341"/>
        <end position="364"/>
    </location>
</feature>
<feature type="transmembrane region" description="Helical" evidence="7">
    <location>
        <begin position="693"/>
        <end position="712"/>
    </location>
</feature>
<gene>
    <name evidence="8" type="ORF">MBM_05953</name>
</gene>
<dbReference type="eggNOG" id="KOG2601">
    <property type="taxonomic scope" value="Eukaryota"/>
</dbReference>
<keyword evidence="9" id="KW-1185">Reference proteome</keyword>
<dbReference type="GO" id="GO:0016020">
    <property type="term" value="C:membrane"/>
    <property type="evidence" value="ECO:0007669"/>
    <property type="project" value="UniProtKB-SubCell"/>
</dbReference>
<feature type="compositionally biased region" description="Low complexity" evidence="6">
    <location>
        <begin position="18"/>
        <end position="45"/>
    </location>
</feature>
<evidence type="ECO:0000256" key="7">
    <source>
        <dbReference type="SAM" id="Phobius"/>
    </source>
</evidence>
<protein>
    <submittedName>
        <fullName evidence="8">Putative solute carrier family 40 (Iron-regulated transporter)</fullName>
    </submittedName>
</protein>
<name>K1WU04_MARBU</name>
<feature type="transmembrane region" description="Helical" evidence="7">
    <location>
        <begin position="265"/>
        <end position="287"/>
    </location>
</feature>
<feature type="region of interest" description="Disordered" evidence="6">
    <location>
        <begin position="18"/>
        <end position="47"/>
    </location>
</feature>
<dbReference type="EMBL" id="JH921440">
    <property type="protein sequence ID" value="EKD15942.1"/>
    <property type="molecule type" value="Genomic_DNA"/>
</dbReference>
<evidence type="ECO:0000256" key="1">
    <source>
        <dbReference type="ARBA" id="ARBA00004141"/>
    </source>
</evidence>
<dbReference type="AlphaFoldDB" id="K1WU04"/>
<feature type="transmembrane region" description="Helical" evidence="7">
    <location>
        <begin position="604"/>
        <end position="626"/>
    </location>
</feature>
<dbReference type="GO" id="GO:0005381">
    <property type="term" value="F:iron ion transmembrane transporter activity"/>
    <property type="evidence" value="ECO:0007669"/>
    <property type="project" value="InterPro"/>
</dbReference>
<evidence type="ECO:0000256" key="2">
    <source>
        <dbReference type="ARBA" id="ARBA00022448"/>
    </source>
</evidence>
<evidence type="ECO:0000256" key="6">
    <source>
        <dbReference type="SAM" id="MobiDB-lite"/>
    </source>
</evidence>
<dbReference type="OrthoDB" id="648861at2759"/>
<keyword evidence="3 7" id="KW-0812">Transmembrane</keyword>
<evidence type="ECO:0000313" key="9">
    <source>
        <dbReference type="Proteomes" id="UP000006753"/>
    </source>
</evidence>
<feature type="transmembrane region" description="Helical" evidence="7">
    <location>
        <begin position="426"/>
        <end position="448"/>
    </location>
</feature>
<feature type="compositionally biased region" description="Polar residues" evidence="6">
    <location>
        <begin position="206"/>
        <end position="215"/>
    </location>
</feature>
<keyword evidence="2" id="KW-0813">Transport</keyword>
<comment type="subcellular location">
    <subcellularLocation>
        <location evidence="1">Membrane</location>
        <topology evidence="1">Multi-pass membrane protein</topology>
    </subcellularLocation>
</comment>
<dbReference type="PANTHER" id="PTHR11660">
    <property type="entry name" value="SOLUTE CARRIER FAMILY 40 MEMBER"/>
    <property type="match status" value="1"/>
</dbReference>
<feature type="transmembrane region" description="Helical" evidence="7">
    <location>
        <begin position="651"/>
        <end position="672"/>
    </location>
</feature>
<accession>K1WU04</accession>
<dbReference type="KEGG" id="mbe:MBM_05953"/>
<dbReference type="InParanoid" id="K1WU04"/>
<organism evidence="8 9">
    <name type="scientific">Marssonina brunnea f. sp. multigermtubi (strain MB_m1)</name>
    <name type="common">Marssonina leaf spot fungus</name>
    <dbReference type="NCBI Taxonomy" id="1072389"/>
    <lineage>
        <taxon>Eukaryota</taxon>
        <taxon>Fungi</taxon>
        <taxon>Dikarya</taxon>
        <taxon>Ascomycota</taxon>
        <taxon>Pezizomycotina</taxon>
        <taxon>Leotiomycetes</taxon>
        <taxon>Helotiales</taxon>
        <taxon>Drepanopezizaceae</taxon>
        <taxon>Drepanopeziza</taxon>
    </lineage>
</organism>
<dbReference type="HOGENOM" id="CLU_020370_2_0_1"/>